<dbReference type="GO" id="GO:0003677">
    <property type="term" value="F:DNA binding"/>
    <property type="evidence" value="ECO:0007669"/>
    <property type="project" value="UniProtKB-UniRule"/>
</dbReference>
<keyword evidence="5" id="KW-1185">Reference proteome</keyword>
<reference evidence="4 5" key="1">
    <citation type="journal article" date="2015" name="Genome Announc.">
        <title>Expanding the biotechnology potential of lactobacilli through comparative genomics of 213 strains and associated genera.</title>
        <authorList>
            <person name="Sun Z."/>
            <person name="Harris H.M."/>
            <person name="McCann A."/>
            <person name="Guo C."/>
            <person name="Argimon S."/>
            <person name="Zhang W."/>
            <person name="Yang X."/>
            <person name="Jeffery I.B."/>
            <person name="Cooney J.C."/>
            <person name="Kagawa T.F."/>
            <person name="Liu W."/>
            <person name="Song Y."/>
            <person name="Salvetti E."/>
            <person name="Wrobel A."/>
            <person name="Rasinkangas P."/>
            <person name="Parkhill J."/>
            <person name="Rea M.C."/>
            <person name="O'Sullivan O."/>
            <person name="Ritari J."/>
            <person name="Douillard F.P."/>
            <person name="Paul Ross R."/>
            <person name="Yang R."/>
            <person name="Briner A.E."/>
            <person name="Felis G.E."/>
            <person name="de Vos W.M."/>
            <person name="Barrangou R."/>
            <person name="Klaenhammer T.R."/>
            <person name="Caufield P.W."/>
            <person name="Cui Y."/>
            <person name="Zhang H."/>
            <person name="O'Toole P.W."/>
        </authorList>
    </citation>
    <scope>NUCLEOTIDE SEQUENCE [LARGE SCALE GENOMIC DNA]</scope>
    <source>
        <strain evidence="4 5">NBRC 103219</strain>
    </source>
</reference>
<dbReference type="InterPro" id="IPR001647">
    <property type="entry name" value="HTH_TetR"/>
</dbReference>
<organism evidence="4 5">
    <name type="scientific">Ligilactobacillus pobuzihii</name>
    <dbReference type="NCBI Taxonomy" id="449659"/>
    <lineage>
        <taxon>Bacteria</taxon>
        <taxon>Bacillati</taxon>
        <taxon>Bacillota</taxon>
        <taxon>Bacilli</taxon>
        <taxon>Lactobacillales</taxon>
        <taxon>Lactobacillaceae</taxon>
        <taxon>Ligilactobacillus</taxon>
    </lineage>
</organism>
<gene>
    <name evidence="4" type="ORF">IV66_GL000647</name>
</gene>
<dbReference type="Gene3D" id="1.10.357.10">
    <property type="entry name" value="Tetracycline Repressor, domain 2"/>
    <property type="match status" value="1"/>
</dbReference>
<evidence type="ECO:0000313" key="5">
    <source>
        <dbReference type="Proteomes" id="UP000051886"/>
    </source>
</evidence>
<name>A0A0R2L5K1_9LACO</name>
<dbReference type="SUPFAM" id="SSF46689">
    <property type="entry name" value="Homeodomain-like"/>
    <property type="match status" value="1"/>
</dbReference>
<comment type="caution">
    <text evidence="4">The sequence shown here is derived from an EMBL/GenBank/DDBJ whole genome shotgun (WGS) entry which is preliminary data.</text>
</comment>
<keyword evidence="1 2" id="KW-0238">DNA-binding</keyword>
<evidence type="ECO:0000259" key="3">
    <source>
        <dbReference type="PROSITE" id="PS50977"/>
    </source>
</evidence>
<sequence length="175" mass="20470">MEVKSMVLPTFENLKPDKQNRIRNSLLNEFSNYPLAEAQVARIVSNAGISRGAFYKYFEDLTDAYNYIFDIAMFQIHQEMPKTPNASNVDEYVESIRHFVSGTDKKGYKDLIEKHYRYNEGFLGSEPTKLRLSDDSYSTWAVTVLYHQTVRDIVLDPVNIEQRIEQLRKVLRKAY</sequence>
<proteinExistence type="predicted"/>
<evidence type="ECO:0000256" key="2">
    <source>
        <dbReference type="PROSITE-ProRule" id="PRU00335"/>
    </source>
</evidence>
<dbReference type="PATRIC" id="fig|449659.4.peg.653"/>
<feature type="domain" description="HTH tetR-type" evidence="3">
    <location>
        <begin position="16"/>
        <end position="76"/>
    </location>
</feature>
<evidence type="ECO:0000313" key="4">
    <source>
        <dbReference type="EMBL" id="KRN96785.1"/>
    </source>
</evidence>
<dbReference type="InterPro" id="IPR009057">
    <property type="entry name" value="Homeodomain-like_sf"/>
</dbReference>
<evidence type="ECO:0000256" key="1">
    <source>
        <dbReference type="ARBA" id="ARBA00023125"/>
    </source>
</evidence>
<dbReference type="Proteomes" id="UP000051886">
    <property type="component" value="Unassembled WGS sequence"/>
</dbReference>
<dbReference type="STRING" id="449659.IV66_GL000647"/>
<accession>A0A0R2L5K1</accession>
<feature type="DNA-binding region" description="H-T-H motif" evidence="2">
    <location>
        <begin position="39"/>
        <end position="58"/>
    </location>
</feature>
<dbReference type="AlphaFoldDB" id="A0A0R2L5K1"/>
<dbReference type="EMBL" id="JQCN01000064">
    <property type="protein sequence ID" value="KRN96785.1"/>
    <property type="molecule type" value="Genomic_DNA"/>
</dbReference>
<protein>
    <submittedName>
        <fullName evidence="4">TetR family transcriptional regulator</fullName>
    </submittedName>
</protein>
<dbReference type="PROSITE" id="PS50977">
    <property type="entry name" value="HTH_TETR_2"/>
    <property type="match status" value="1"/>
</dbReference>